<evidence type="ECO:0000313" key="2">
    <source>
        <dbReference type="Proteomes" id="UP000733379"/>
    </source>
</evidence>
<evidence type="ECO:0000313" key="1">
    <source>
        <dbReference type="EMBL" id="MBU3066856.1"/>
    </source>
</evidence>
<dbReference type="EMBL" id="JAHKNI010000017">
    <property type="protein sequence ID" value="MBU3066856.1"/>
    <property type="molecule type" value="Genomic_DNA"/>
</dbReference>
<gene>
    <name evidence="1" type="ORF">KO481_35720</name>
</gene>
<sequence>MPDMRPTAPVQPRRRIRRRRIALSCATFLTLAAAGVAGPAIAWSQPVSCPRATATTVVAAGIPYVDWAENLGYDAQGNLWVSRLYRNEVQRYDRAGRITATVTVPSPGAIRLGPDRLLYVVYGDNSTNLLPGVHDSGVVRFDPTAAAPRPETFVRGLTMANGAAFDAAGNLYVADTGSGVVRVRRDATIDTAWTAQTKVFGVNGLAVDGDSVYTTVYLTGQGRILRIPIAAPSRSYPVAGLGLADDLAVGPGGFLYVATTSGHLVRVAPGGRGTCTLLTAGPMAAVTTDSRGDLMVATGRGDVLRVQLDG</sequence>
<proteinExistence type="predicted"/>
<accession>A0ABS6BAS7</accession>
<keyword evidence="2" id="KW-1185">Reference proteome</keyword>
<protein>
    <recommendedName>
        <fullName evidence="3">SMP-30/Gluconolactonase/LRE-like region domain-containing protein</fullName>
    </recommendedName>
</protein>
<name>A0ABS6BAS7_9NOCA</name>
<dbReference type="InterPro" id="IPR011042">
    <property type="entry name" value="6-blade_b-propeller_TolB-like"/>
</dbReference>
<organism evidence="1 2">
    <name type="scientific">Nocardia albiluteola</name>
    <dbReference type="NCBI Taxonomy" id="2842303"/>
    <lineage>
        <taxon>Bacteria</taxon>
        <taxon>Bacillati</taxon>
        <taxon>Actinomycetota</taxon>
        <taxon>Actinomycetes</taxon>
        <taxon>Mycobacteriales</taxon>
        <taxon>Nocardiaceae</taxon>
        <taxon>Nocardia</taxon>
    </lineage>
</organism>
<reference evidence="1 2" key="1">
    <citation type="submission" date="2021-06" db="EMBL/GenBank/DDBJ databases">
        <title>Actinomycetes sequencing.</title>
        <authorList>
            <person name="Shan Q."/>
        </authorList>
    </citation>
    <scope>NUCLEOTIDE SEQUENCE [LARGE SCALE GENOMIC DNA]</scope>
    <source>
        <strain evidence="1 2">NEAU-G5</strain>
    </source>
</reference>
<comment type="caution">
    <text evidence="1">The sequence shown here is derived from an EMBL/GenBank/DDBJ whole genome shotgun (WGS) entry which is preliminary data.</text>
</comment>
<dbReference type="Proteomes" id="UP000733379">
    <property type="component" value="Unassembled WGS sequence"/>
</dbReference>
<dbReference type="RefSeq" id="WP_215922946.1">
    <property type="nucleotide sequence ID" value="NZ_JAHKNI010000017.1"/>
</dbReference>
<evidence type="ECO:0008006" key="3">
    <source>
        <dbReference type="Google" id="ProtNLM"/>
    </source>
</evidence>
<dbReference type="Gene3D" id="2.120.10.30">
    <property type="entry name" value="TolB, C-terminal domain"/>
    <property type="match status" value="1"/>
</dbReference>
<dbReference type="SUPFAM" id="SSF63829">
    <property type="entry name" value="Calcium-dependent phosphotriesterase"/>
    <property type="match status" value="1"/>
</dbReference>